<feature type="compositionally biased region" description="Basic and acidic residues" evidence="1">
    <location>
        <begin position="144"/>
        <end position="154"/>
    </location>
</feature>
<evidence type="ECO:0000256" key="1">
    <source>
        <dbReference type="SAM" id="MobiDB-lite"/>
    </source>
</evidence>
<dbReference type="EMBL" id="JAAAUQ010000752">
    <property type="protein sequence ID" value="KAF9147804.1"/>
    <property type="molecule type" value="Genomic_DNA"/>
</dbReference>
<name>A0A9P5RXF6_9FUNG</name>
<keyword evidence="3" id="KW-1185">Reference proteome</keyword>
<dbReference type="OrthoDB" id="2445728at2759"/>
<accession>A0A9P5RXF6</accession>
<evidence type="ECO:0000313" key="2">
    <source>
        <dbReference type="EMBL" id="KAF9147804.1"/>
    </source>
</evidence>
<gene>
    <name evidence="2" type="ORF">BG015_010497</name>
</gene>
<sequence length="163" mass="18219">MRFSRKRLAADTPEANATRSALVDLSQNSVNSVATIEGVEAAQEVHQQSRKSCRDFENADWRICDLRTQELRTTRVYATLAAWQRHNIKDIVLAESRDAIALDHQIEASVKSNNVEPDLSKTIVFEDIPDVAAKLEDANPEIIRSARDQSKDASPEAVRCAMD</sequence>
<dbReference type="AlphaFoldDB" id="A0A9P5RXF6"/>
<organism evidence="2 3">
    <name type="scientific">Linnemannia schmuckeri</name>
    <dbReference type="NCBI Taxonomy" id="64567"/>
    <lineage>
        <taxon>Eukaryota</taxon>
        <taxon>Fungi</taxon>
        <taxon>Fungi incertae sedis</taxon>
        <taxon>Mucoromycota</taxon>
        <taxon>Mortierellomycotina</taxon>
        <taxon>Mortierellomycetes</taxon>
        <taxon>Mortierellales</taxon>
        <taxon>Mortierellaceae</taxon>
        <taxon>Linnemannia</taxon>
    </lineage>
</organism>
<proteinExistence type="predicted"/>
<feature type="region of interest" description="Disordered" evidence="1">
    <location>
        <begin position="144"/>
        <end position="163"/>
    </location>
</feature>
<reference evidence="2" key="1">
    <citation type="journal article" date="2020" name="Fungal Divers.">
        <title>Resolving the Mortierellaceae phylogeny through synthesis of multi-gene phylogenetics and phylogenomics.</title>
        <authorList>
            <person name="Vandepol N."/>
            <person name="Liber J."/>
            <person name="Desiro A."/>
            <person name="Na H."/>
            <person name="Kennedy M."/>
            <person name="Barry K."/>
            <person name="Grigoriev I.V."/>
            <person name="Miller A.N."/>
            <person name="O'Donnell K."/>
            <person name="Stajich J.E."/>
            <person name="Bonito G."/>
        </authorList>
    </citation>
    <scope>NUCLEOTIDE SEQUENCE</scope>
    <source>
        <strain evidence="2">NRRL 6426</strain>
    </source>
</reference>
<protein>
    <submittedName>
        <fullName evidence="2">Uncharacterized protein</fullName>
    </submittedName>
</protein>
<dbReference type="Proteomes" id="UP000748756">
    <property type="component" value="Unassembled WGS sequence"/>
</dbReference>
<evidence type="ECO:0000313" key="3">
    <source>
        <dbReference type="Proteomes" id="UP000748756"/>
    </source>
</evidence>
<comment type="caution">
    <text evidence="2">The sequence shown here is derived from an EMBL/GenBank/DDBJ whole genome shotgun (WGS) entry which is preliminary data.</text>
</comment>